<dbReference type="InterPro" id="IPR011766">
    <property type="entry name" value="TPP_enzyme_TPP-bd"/>
</dbReference>
<evidence type="ECO:0000259" key="5">
    <source>
        <dbReference type="Pfam" id="PF02775"/>
    </source>
</evidence>
<organism evidence="6 7">
    <name type="scientific">Candidatus [Bacteroides] periocalifornicus</name>
    <dbReference type="NCBI Taxonomy" id="1702214"/>
    <lineage>
        <taxon>Bacteria</taxon>
        <taxon>Pseudomonadati</taxon>
        <taxon>Bacteroidota</taxon>
    </lineage>
</organism>
<dbReference type="SUPFAM" id="SSF52518">
    <property type="entry name" value="Thiamin diphosphate-binding fold (THDP-binding)"/>
    <property type="match status" value="2"/>
</dbReference>
<dbReference type="EC" id="1.2.7.8" evidence="3"/>
<dbReference type="GO" id="GO:0030976">
    <property type="term" value="F:thiamine pyrophosphate binding"/>
    <property type="evidence" value="ECO:0007669"/>
    <property type="project" value="InterPro"/>
</dbReference>
<comment type="caution">
    <text evidence="6">The sequence shown here is derived from an EMBL/GenBank/DDBJ whole genome shotgun (WGS) entry which is preliminary data.</text>
</comment>
<evidence type="ECO:0000256" key="1">
    <source>
        <dbReference type="ARBA" id="ARBA00022723"/>
    </source>
</evidence>
<keyword evidence="3" id="KW-0813">Transport</keyword>
<gene>
    <name evidence="6" type="ORF">AL399_00940</name>
</gene>
<keyword evidence="2 3" id="KW-0560">Oxidoreductase</keyword>
<evidence type="ECO:0000256" key="2">
    <source>
        <dbReference type="ARBA" id="ARBA00023002"/>
    </source>
</evidence>
<dbReference type="PATRIC" id="fig|1702214.3.peg.840"/>
<evidence type="ECO:0000256" key="3">
    <source>
        <dbReference type="PIRNR" id="PIRNR006439"/>
    </source>
</evidence>
<dbReference type="GO" id="GO:0043805">
    <property type="term" value="F:indolepyruvate ferredoxin oxidoreductase activity"/>
    <property type="evidence" value="ECO:0007669"/>
    <property type="project" value="UniProtKB-UniRule"/>
</dbReference>
<keyword evidence="1 3" id="KW-0479">Metal-binding</keyword>
<feature type="domain" description="Pyruvate flavodoxin/ferredoxin oxidoreductase pyrimidine binding" evidence="4">
    <location>
        <begin position="15"/>
        <end position="181"/>
    </location>
</feature>
<dbReference type="PANTHER" id="PTHR43710">
    <property type="entry name" value="2-HYDROXYACYL-COA LYASE"/>
    <property type="match status" value="1"/>
</dbReference>
<dbReference type="AlphaFoldDB" id="A0A0Q4B6T8"/>
<dbReference type="InterPro" id="IPR017721">
    <property type="entry name" value="IorA"/>
</dbReference>
<reference evidence="6" key="1">
    <citation type="submission" date="2015-08" db="EMBL/GenBank/DDBJ databases">
        <title>Candidatus Bacteriodes Periocalifornicus.</title>
        <authorList>
            <person name="McLean J.S."/>
            <person name="Kelley S."/>
        </authorList>
    </citation>
    <scope>NUCLEOTIDE SEQUENCE [LARGE SCALE GENOMIC DNA]</scope>
    <source>
        <strain evidence="6">12B</strain>
    </source>
</reference>
<proteinExistence type="predicted"/>
<dbReference type="Pfam" id="PF02775">
    <property type="entry name" value="TPP_enzyme_C"/>
    <property type="match status" value="1"/>
</dbReference>
<keyword evidence="3" id="KW-0004">4Fe-4S</keyword>
<comment type="cofactor">
    <cofactor evidence="3">
        <name>[4Fe-4S] cluster</name>
        <dbReference type="ChEBI" id="CHEBI:49883"/>
    </cofactor>
    <text evidence="3">Binds 2 [4Fe-4S] clusters. In this family the first cluster has a non-standard and varying [4Fe-4S] binding motif CX(2)CX(2)CX(4-5)CP.</text>
</comment>
<dbReference type="Proteomes" id="UP000054172">
    <property type="component" value="Unassembled WGS sequence"/>
</dbReference>
<keyword evidence="7" id="KW-1185">Reference proteome</keyword>
<dbReference type="EMBL" id="LIIK01000002">
    <property type="protein sequence ID" value="KQM09637.1"/>
    <property type="molecule type" value="Genomic_DNA"/>
</dbReference>
<dbReference type="CDD" id="cd07034">
    <property type="entry name" value="TPP_PYR_PFOR_IOR-alpha_like"/>
    <property type="match status" value="1"/>
</dbReference>
<dbReference type="CDD" id="cd02008">
    <property type="entry name" value="TPP_IOR_alpha"/>
    <property type="match status" value="1"/>
</dbReference>
<accession>A0A0Q4B6T8</accession>
<dbReference type="GO" id="GO:0051539">
    <property type="term" value="F:4 iron, 4 sulfur cluster binding"/>
    <property type="evidence" value="ECO:0007669"/>
    <property type="project" value="UniProtKB-UniRule"/>
</dbReference>
<dbReference type="Pfam" id="PF01855">
    <property type="entry name" value="POR_N"/>
    <property type="match status" value="1"/>
</dbReference>
<evidence type="ECO:0000259" key="4">
    <source>
        <dbReference type="Pfam" id="PF01855"/>
    </source>
</evidence>
<dbReference type="InterPro" id="IPR029061">
    <property type="entry name" value="THDP-binding"/>
</dbReference>
<dbReference type="FunFam" id="3.40.50.970:FF:000039">
    <property type="entry name" value="Indolepyruvate oxidoreductase subunit IorA"/>
    <property type="match status" value="1"/>
</dbReference>
<dbReference type="InterPro" id="IPR045025">
    <property type="entry name" value="HACL1-like"/>
</dbReference>
<dbReference type="GO" id="GO:0044281">
    <property type="term" value="P:small molecule metabolic process"/>
    <property type="evidence" value="ECO:0007669"/>
    <property type="project" value="UniProtKB-ARBA"/>
</dbReference>
<dbReference type="InterPro" id="IPR002880">
    <property type="entry name" value="Pyrv_Fd/Flavodoxin_OxRdtase_N"/>
</dbReference>
<dbReference type="PANTHER" id="PTHR43710:SF5">
    <property type="entry name" value="INDOLEPYRUVATE FERREDOXIN OXIDOREDUCTASE ALPHA SUBUNIT"/>
    <property type="match status" value="1"/>
</dbReference>
<name>A0A0Q4B6T8_9BACT</name>
<keyword evidence="3" id="KW-0411">Iron-sulfur</keyword>
<protein>
    <recommendedName>
        <fullName evidence="3">Indolepyruvate oxidoreductase subunit IorA</fullName>
        <shortName evidence="3">IOR</shortName>
        <ecNumber evidence="3">1.2.7.8</ecNumber>
    </recommendedName>
    <alternativeName>
        <fullName evidence="3">Indolepyruvate ferredoxin oxidoreductase subunit alpha</fullName>
    </alternativeName>
</protein>
<dbReference type="PIRSF" id="PIRSF006439">
    <property type="entry name" value="Indolepyruvate_ferr_oxidored"/>
    <property type="match status" value="1"/>
</dbReference>
<comment type="catalytic activity">
    <reaction evidence="3">
        <text>indole-3-pyruvate + 2 oxidized [2Fe-2S]-[ferredoxin] + CoA = (indol-3-yl)acetyl-CoA + 2 reduced [2Fe-2S]-[ferredoxin] + CO2 + H(+)</text>
        <dbReference type="Rhea" id="RHEA:12645"/>
        <dbReference type="Rhea" id="RHEA-COMP:10000"/>
        <dbReference type="Rhea" id="RHEA-COMP:10001"/>
        <dbReference type="ChEBI" id="CHEBI:15378"/>
        <dbReference type="ChEBI" id="CHEBI:16526"/>
        <dbReference type="ChEBI" id="CHEBI:17640"/>
        <dbReference type="ChEBI" id="CHEBI:33737"/>
        <dbReference type="ChEBI" id="CHEBI:33738"/>
        <dbReference type="ChEBI" id="CHEBI:57271"/>
        <dbReference type="ChEBI" id="CHEBI:57287"/>
        <dbReference type="EC" id="1.2.7.8"/>
    </reaction>
</comment>
<evidence type="ECO:0000313" key="6">
    <source>
        <dbReference type="EMBL" id="KQM09637.1"/>
    </source>
</evidence>
<dbReference type="GO" id="GO:0046872">
    <property type="term" value="F:metal ion binding"/>
    <property type="evidence" value="ECO:0007669"/>
    <property type="project" value="UniProtKB-UniRule"/>
</dbReference>
<dbReference type="Gene3D" id="3.40.50.970">
    <property type="match status" value="2"/>
</dbReference>
<comment type="function">
    <text evidence="3">Catalyzes the ferredoxin-dependent oxidative decarboxylation of arylpyruvates.</text>
</comment>
<dbReference type="STRING" id="1702214.AL399_00940"/>
<sequence length="542" mass="58082">METRLLLGDEAIAQGAIDAGVSGVYAYPGTPSTEIMEYVQLSKAAAERNIHRKWSANEKTAMEAALGMSYAGKRALVCFKHVGLNVAADPFVNAGVTGVNGGLIVLVADDPSMHSSQNEQDSRYYAAFAHVPCLEPSNQQEAYDMMAVGFELSEKVNAPVLMRVTTRMAHSRAGVTIVDSPKAQNAMSLPKDLRQFVLLPAIARKNYKGLLAMQAAMEEASDNSKYCALELRKQGGVGIVTTGIARNYLAEVLGNEPHEYSILKVTQYPLPRKMVSAIYNHCRELIVMEEGAPFVEELLRGYMDNGKPIHGRLDGTLPRDGELNPNLVAKAIGRDIPEGEAIPSLVAGRPPSLCVGCGHRDVYEALNNVMAEIGPGRVFADIGCYTLGALPPFNAINTCVDMGASITMAKGAADAGLVPSVAMIGDSTFTHSGMTGLLDAVNEKSPITVIISDNSTTGMTGGQDSSATGHLFEICKGLGVDPAHIRTFVPLKKNLQEAMDILREELAYPGVSVVIPQRECVQTYARKQRAKKAAKTAEAKEE</sequence>
<feature type="domain" description="Thiamine pyrophosphate enzyme TPP-binding" evidence="5">
    <location>
        <begin position="381"/>
        <end position="471"/>
    </location>
</feature>
<evidence type="ECO:0000313" key="7">
    <source>
        <dbReference type="Proteomes" id="UP000054172"/>
    </source>
</evidence>
<keyword evidence="3" id="KW-0249">Electron transport</keyword>
<keyword evidence="3" id="KW-0408">Iron</keyword>